<evidence type="ECO:0000256" key="3">
    <source>
        <dbReference type="ARBA" id="ARBA00022448"/>
    </source>
</evidence>
<dbReference type="eggNOG" id="KOG3202">
    <property type="taxonomic scope" value="Eukaryota"/>
</dbReference>
<dbReference type="PROSITE" id="PS50192">
    <property type="entry name" value="T_SNARE"/>
    <property type="match status" value="1"/>
</dbReference>
<reference evidence="16" key="1">
    <citation type="submission" date="2016-11" db="UniProtKB">
        <authorList>
            <consortium name="WormBaseParasite"/>
        </authorList>
    </citation>
    <scope>IDENTIFICATION</scope>
</reference>
<evidence type="ECO:0000256" key="4">
    <source>
        <dbReference type="ARBA" id="ARBA00022692"/>
    </source>
</evidence>
<dbReference type="Proteomes" id="UP000659654">
    <property type="component" value="Unassembled WGS sequence"/>
</dbReference>
<dbReference type="InterPro" id="IPR000727">
    <property type="entry name" value="T_SNARE_dom"/>
</dbReference>
<evidence type="ECO:0000256" key="1">
    <source>
        <dbReference type="ARBA" id="ARBA00004211"/>
    </source>
</evidence>
<feature type="coiled-coil region" evidence="9">
    <location>
        <begin position="59"/>
        <end position="86"/>
    </location>
</feature>
<organism evidence="14 16">
    <name type="scientific">Bursaphelenchus xylophilus</name>
    <name type="common">Pinewood nematode worm</name>
    <name type="synonym">Aphelenchoides xylophilus</name>
    <dbReference type="NCBI Taxonomy" id="6326"/>
    <lineage>
        <taxon>Eukaryota</taxon>
        <taxon>Metazoa</taxon>
        <taxon>Ecdysozoa</taxon>
        <taxon>Nematoda</taxon>
        <taxon>Chromadorea</taxon>
        <taxon>Rhabditida</taxon>
        <taxon>Tylenchina</taxon>
        <taxon>Tylenchomorpha</taxon>
        <taxon>Aphelenchoidea</taxon>
        <taxon>Aphelenchoididae</taxon>
        <taxon>Bursaphelenchus</taxon>
    </lineage>
</organism>
<comment type="similarity">
    <text evidence="2">Belongs to the syntaxin family.</text>
</comment>
<keyword evidence="6 10" id="KW-1133">Transmembrane helix</keyword>
<keyword evidence="5" id="KW-0532">Neurotransmitter transport</keyword>
<dbReference type="Proteomes" id="UP000095284">
    <property type="component" value="Unplaced"/>
</dbReference>
<dbReference type="EMBL" id="CAJFDI010000006">
    <property type="protein sequence ID" value="CAD5234995.1"/>
    <property type="molecule type" value="Genomic_DNA"/>
</dbReference>
<feature type="domain" description="T-SNARE coiled-coil homology" evidence="11">
    <location>
        <begin position="28"/>
        <end position="90"/>
    </location>
</feature>
<keyword evidence="15" id="KW-1185">Reference proteome</keyword>
<evidence type="ECO:0000256" key="6">
    <source>
        <dbReference type="ARBA" id="ARBA00022989"/>
    </source>
</evidence>
<dbReference type="GO" id="GO:0006886">
    <property type="term" value="P:intracellular protein transport"/>
    <property type="evidence" value="ECO:0007669"/>
    <property type="project" value="InterPro"/>
</dbReference>
<keyword evidence="8 10" id="KW-0472">Membrane</keyword>
<evidence type="ECO:0000256" key="10">
    <source>
        <dbReference type="SAM" id="Phobius"/>
    </source>
</evidence>
<dbReference type="Proteomes" id="UP000582659">
    <property type="component" value="Unassembled WGS sequence"/>
</dbReference>
<protein>
    <submittedName>
        <fullName evidence="12">(pine wood nematode) hypothetical protein</fullName>
    </submittedName>
    <submittedName>
        <fullName evidence="16">t-SNARE coiled-coil homology domain-containing protein</fullName>
    </submittedName>
</protein>
<evidence type="ECO:0000313" key="13">
    <source>
        <dbReference type="EMBL" id="CAG9131108.1"/>
    </source>
</evidence>
<dbReference type="Gene3D" id="1.20.5.110">
    <property type="match status" value="1"/>
</dbReference>
<evidence type="ECO:0000313" key="16">
    <source>
        <dbReference type="WBParaSite" id="BXY_0131900.1"/>
    </source>
</evidence>
<dbReference type="SUPFAM" id="SSF58038">
    <property type="entry name" value="SNARE fusion complex"/>
    <property type="match status" value="1"/>
</dbReference>
<dbReference type="FunFam" id="1.20.5.110:FF:000006">
    <property type="entry name" value="Syntaxin 6"/>
    <property type="match status" value="1"/>
</dbReference>
<feature type="transmembrane region" description="Helical" evidence="10">
    <location>
        <begin position="100"/>
        <end position="119"/>
    </location>
</feature>
<reference evidence="13" key="2">
    <citation type="submission" date="2020-08" db="EMBL/GenBank/DDBJ databases">
        <authorList>
            <person name="Kikuchi T."/>
        </authorList>
    </citation>
    <scope>NUCLEOTIDE SEQUENCE</scope>
    <source>
        <strain evidence="12">Ka4C1</strain>
    </source>
</reference>
<keyword evidence="7 9" id="KW-0175">Coiled coil</keyword>
<dbReference type="Pfam" id="PF05739">
    <property type="entry name" value="SNARE"/>
    <property type="match status" value="1"/>
</dbReference>
<evidence type="ECO:0000256" key="7">
    <source>
        <dbReference type="ARBA" id="ARBA00023054"/>
    </source>
</evidence>
<gene>
    <name evidence="12" type="ORF">BXYJ_LOCUS15086</name>
</gene>
<sequence length="120" mass="13596">MSNQGYSRLVNDPSASDTFVADSFQQQQRIVNEQDEDLEKVAGSISTLKHMSSRIGEELEEQSDLLDDLSNTMHRTQAQMDTVMRKLAKVTGMDDDSKQWTAIFVLIGLFFFLLMVLVAF</sequence>
<keyword evidence="4 10" id="KW-0812">Transmembrane</keyword>
<dbReference type="SMART" id="SM00397">
    <property type="entry name" value="t_SNARE"/>
    <property type="match status" value="1"/>
</dbReference>
<name>A0A1I7RKT5_BURXY</name>
<evidence type="ECO:0000256" key="5">
    <source>
        <dbReference type="ARBA" id="ARBA00022775"/>
    </source>
</evidence>
<dbReference type="PANTHER" id="PTHR12791">
    <property type="entry name" value="GOLGI SNARE BET1-RELATED"/>
    <property type="match status" value="1"/>
</dbReference>
<evidence type="ECO:0000259" key="11">
    <source>
        <dbReference type="PROSITE" id="PS50192"/>
    </source>
</evidence>
<dbReference type="GO" id="GO:0005484">
    <property type="term" value="F:SNAP receptor activity"/>
    <property type="evidence" value="ECO:0007669"/>
    <property type="project" value="InterPro"/>
</dbReference>
<dbReference type="GO" id="GO:0006836">
    <property type="term" value="P:neurotransmitter transport"/>
    <property type="evidence" value="ECO:0007669"/>
    <property type="project" value="UniProtKB-KW"/>
</dbReference>
<dbReference type="CDD" id="cd15851">
    <property type="entry name" value="SNARE_Syntaxin6"/>
    <property type="match status" value="1"/>
</dbReference>
<evidence type="ECO:0000256" key="8">
    <source>
        <dbReference type="ARBA" id="ARBA00023136"/>
    </source>
</evidence>
<evidence type="ECO:0000313" key="12">
    <source>
        <dbReference type="EMBL" id="CAD5234995.1"/>
    </source>
</evidence>
<dbReference type="InterPro" id="IPR006012">
    <property type="entry name" value="Syntaxin/epimorphin_CS"/>
</dbReference>
<keyword evidence="3" id="KW-0813">Transport</keyword>
<dbReference type="OrthoDB" id="546861at2759"/>
<dbReference type="GO" id="GO:0016020">
    <property type="term" value="C:membrane"/>
    <property type="evidence" value="ECO:0007669"/>
    <property type="project" value="UniProtKB-SubCell"/>
</dbReference>
<evidence type="ECO:0000313" key="15">
    <source>
        <dbReference type="Proteomes" id="UP000659654"/>
    </source>
</evidence>
<evidence type="ECO:0000256" key="9">
    <source>
        <dbReference type="SAM" id="Coils"/>
    </source>
</evidence>
<dbReference type="SMR" id="A0A1I7RKT5"/>
<dbReference type="PROSITE" id="PS00914">
    <property type="entry name" value="SYNTAXIN"/>
    <property type="match status" value="1"/>
</dbReference>
<evidence type="ECO:0000256" key="2">
    <source>
        <dbReference type="ARBA" id="ARBA00009063"/>
    </source>
</evidence>
<dbReference type="WBParaSite" id="BXY_0131900.1">
    <property type="protein sequence ID" value="BXY_0131900.1"/>
    <property type="gene ID" value="BXY_0131900"/>
</dbReference>
<accession>A0A1I7RKT5</accession>
<comment type="subcellular location">
    <subcellularLocation>
        <location evidence="1">Membrane</location>
        <topology evidence="1">Single-pass type IV membrane protein</topology>
    </subcellularLocation>
</comment>
<evidence type="ECO:0000313" key="14">
    <source>
        <dbReference type="Proteomes" id="UP000095284"/>
    </source>
</evidence>
<dbReference type="AlphaFoldDB" id="A0A1I7RKT5"/>
<dbReference type="EMBL" id="CAJFCV020000006">
    <property type="protein sequence ID" value="CAG9131108.1"/>
    <property type="molecule type" value="Genomic_DNA"/>
</dbReference>
<proteinExistence type="inferred from homology"/>